<dbReference type="GO" id="GO:0006508">
    <property type="term" value="P:proteolysis"/>
    <property type="evidence" value="ECO:0007669"/>
    <property type="project" value="InterPro"/>
</dbReference>
<dbReference type="InterPro" id="IPR000710">
    <property type="entry name" value="Peptidase_S6"/>
</dbReference>
<comment type="subcellular location">
    <subcellularLocation>
        <location evidence="1">Cell envelope</location>
    </subcellularLocation>
    <subcellularLocation>
        <location evidence="2">Cell outer membrane</location>
    </subcellularLocation>
    <subcellularLocation>
        <location evidence="3">Secreted</location>
    </subcellularLocation>
</comment>
<evidence type="ECO:0000256" key="7">
    <source>
        <dbReference type="ARBA" id="ARBA00022729"/>
    </source>
</evidence>
<dbReference type="PROSITE" id="PS51691">
    <property type="entry name" value="PEPTIDASE_S6"/>
    <property type="match status" value="1"/>
</dbReference>
<gene>
    <name evidence="11" type="ORF">DCO61_12425</name>
    <name evidence="12" type="ORF">LS64_005000</name>
</gene>
<evidence type="ECO:0000256" key="8">
    <source>
        <dbReference type="ARBA" id="ARBA00023136"/>
    </source>
</evidence>
<dbReference type="Proteomes" id="UP000029714">
    <property type="component" value="Unassembled WGS sequence"/>
</dbReference>
<dbReference type="STRING" id="1548018.LS64_10395"/>
<evidence type="ECO:0000256" key="3">
    <source>
        <dbReference type="ARBA" id="ARBA00004613"/>
    </source>
</evidence>
<proteinExistence type="predicted"/>
<dbReference type="SUPFAM" id="SSF103515">
    <property type="entry name" value="Autotransporter"/>
    <property type="match status" value="1"/>
</dbReference>
<keyword evidence="7" id="KW-0732">Signal</keyword>
<reference evidence="11 14" key="4">
    <citation type="submission" date="2019-12" db="EMBL/GenBank/DDBJ databases">
        <title>Multi-Generational Helicobacter saguini Isolates.</title>
        <authorList>
            <person name="Mannion A."/>
            <person name="Shen Z."/>
            <person name="Fox J.G."/>
        </authorList>
    </citation>
    <scope>NUCLEOTIDE SEQUENCE [LARGE SCALE GENOMIC DNA]</scope>
    <source>
        <strain evidence="11">16-048</strain>
        <strain evidence="14">16-048 (F4)</strain>
    </source>
</reference>
<evidence type="ECO:0000256" key="9">
    <source>
        <dbReference type="ARBA" id="ARBA00023237"/>
    </source>
</evidence>
<dbReference type="PRINTS" id="PR00921">
    <property type="entry name" value="IGASERPTASE"/>
</dbReference>
<dbReference type="EMBL" id="JRMP02000006">
    <property type="protein sequence ID" value="TLD94529.1"/>
    <property type="molecule type" value="Genomic_DNA"/>
</dbReference>
<evidence type="ECO:0000313" key="12">
    <source>
        <dbReference type="EMBL" id="TLD94529.1"/>
    </source>
</evidence>
<reference evidence="12" key="3">
    <citation type="submission" date="2018-04" db="EMBL/GenBank/DDBJ databases">
        <authorList>
            <person name="Sheh A."/>
            <person name="Shen Z."/>
            <person name="Mannion A.J."/>
            <person name="Fox J.G."/>
        </authorList>
    </citation>
    <scope>NUCLEOTIDE SEQUENCE</scope>
    <source>
        <strain evidence="12">MIT 97-6194</strain>
    </source>
</reference>
<reference evidence="12 13" key="2">
    <citation type="journal article" date="2016" name="Infect. Immun.">
        <title>Helicobacter saguini, a Novel Helicobacter Isolated from Cotton-Top Tamarins with Ulcerative Colitis, Has Proinflammatory Properties and Induces Typhlocolitis and Dysplasia in Gnotobiotic IL-10-/- Mice.</title>
        <authorList>
            <person name="Shen Z."/>
            <person name="Mannion A."/>
            <person name="Whary M.T."/>
            <person name="Muthupalani S."/>
            <person name="Sheh A."/>
            <person name="Feng Y."/>
            <person name="Gong G."/>
            <person name="Vandamme P."/>
            <person name="Holcombe H.R."/>
            <person name="Paster B.J."/>
            <person name="Fox J.G."/>
        </authorList>
    </citation>
    <scope>NUCLEOTIDE SEQUENCE [LARGE SCALE GENOMIC DNA]</scope>
    <source>
        <strain evidence="12 13">MIT 97-6194</strain>
    </source>
</reference>
<evidence type="ECO:0000313" key="11">
    <source>
        <dbReference type="EMBL" id="MWV70764.1"/>
    </source>
</evidence>
<keyword evidence="5" id="KW-0964">Secreted</keyword>
<evidence type="ECO:0000256" key="6">
    <source>
        <dbReference type="ARBA" id="ARBA00022692"/>
    </source>
</evidence>
<dbReference type="GO" id="GO:0005576">
    <property type="term" value="C:extracellular region"/>
    <property type="evidence" value="ECO:0007669"/>
    <property type="project" value="UniProtKB-SubCell"/>
</dbReference>
<dbReference type="InterPro" id="IPR030396">
    <property type="entry name" value="Peptidase_S6_dom"/>
</dbReference>
<evidence type="ECO:0000256" key="5">
    <source>
        <dbReference type="ARBA" id="ARBA00022525"/>
    </source>
</evidence>
<accession>A0A347VP04</accession>
<keyword evidence="8" id="KW-0472">Membrane</keyword>
<keyword evidence="13" id="KW-1185">Reference proteome</keyword>
<keyword evidence="6" id="KW-0812">Transmembrane</keyword>
<reference evidence="12 13" key="1">
    <citation type="journal article" date="2014" name="Genome Announc.">
        <title>Draft genome sequences of eight enterohepatic helicobacter species isolated from both laboratory and wild rodents.</title>
        <authorList>
            <person name="Sheh A."/>
            <person name="Shen Z."/>
            <person name="Fox J.G."/>
        </authorList>
    </citation>
    <scope>NUCLEOTIDE SEQUENCE [LARGE SCALE GENOMIC DNA]</scope>
    <source>
        <strain evidence="12 13">MIT 97-6194</strain>
    </source>
</reference>
<evidence type="ECO:0000256" key="1">
    <source>
        <dbReference type="ARBA" id="ARBA00004196"/>
    </source>
</evidence>
<comment type="caution">
    <text evidence="12">The sequence shown here is derived from an EMBL/GenBank/DDBJ whole genome shotgun (WGS) entry which is preliminary data.</text>
</comment>
<dbReference type="Gene3D" id="2.40.10.120">
    <property type="match status" value="2"/>
</dbReference>
<name>A0A347VP04_9HELI</name>
<dbReference type="InterPro" id="IPR036709">
    <property type="entry name" value="Autotransporte_beta_dom_sf"/>
</dbReference>
<keyword evidence="4" id="KW-1134">Transmembrane beta strand</keyword>
<feature type="domain" description="Peptidase S6" evidence="10">
    <location>
        <begin position="29"/>
        <end position="372"/>
    </location>
</feature>
<evidence type="ECO:0000256" key="2">
    <source>
        <dbReference type="ARBA" id="ARBA00004442"/>
    </source>
</evidence>
<dbReference type="GO" id="GO:0009279">
    <property type="term" value="C:cell outer membrane"/>
    <property type="evidence" value="ECO:0007669"/>
    <property type="project" value="UniProtKB-SubCell"/>
</dbReference>
<dbReference type="RefSeq" id="WP_034572895.1">
    <property type="nucleotide sequence ID" value="NZ_JRMP02000006.1"/>
</dbReference>
<evidence type="ECO:0000259" key="10">
    <source>
        <dbReference type="PROSITE" id="PS51691"/>
    </source>
</evidence>
<dbReference type="OrthoDB" id="5318987at2"/>
<dbReference type="Pfam" id="PF02395">
    <property type="entry name" value="Peptidase_S6"/>
    <property type="match status" value="1"/>
</dbReference>
<dbReference type="GO" id="GO:0004252">
    <property type="term" value="F:serine-type endopeptidase activity"/>
    <property type="evidence" value="ECO:0007669"/>
    <property type="project" value="InterPro"/>
</dbReference>
<dbReference type="InterPro" id="IPR012332">
    <property type="entry name" value="Autotransporter_pectin_lyase_C"/>
</dbReference>
<dbReference type="InterPro" id="IPR011050">
    <property type="entry name" value="Pectin_lyase_fold/virulence"/>
</dbReference>
<organism evidence="12 13">
    <name type="scientific">Helicobacter saguini</name>
    <dbReference type="NCBI Taxonomy" id="1548018"/>
    <lineage>
        <taxon>Bacteria</taxon>
        <taxon>Pseudomonadati</taxon>
        <taxon>Campylobacterota</taxon>
        <taxon>Epsilonproteobacteria</taxon>
        <taxon>Campylobacterales</taxon>
        <taxon>Helicobacteraceae</taxon>
        <taxon>Helicobacter</taxon>
    </lineage>
</organism>
<dbReference type="Gene3D" id="2.160.20.20">
    <property type="match status" value="1"/>
</dbReference>
<protein>
    <recommendedName>
        <fullName evidence="10">Peptidase S6 domain-containing protein</fullName>
    </recommendedName>
</protein>
<sequence>MGYISTLDSILFKIFLVFFIYSQCVFAQIINIENFNYRDFLDFGQNKGVFGVGNNASNSIDSNKVGQSGNANIQVGQGLNPNSQLQQNGNINAQVGQGSFSNQNVLNGNTNITISGKNSNILLPNSPFINLQSQSNFGNLNHLGDGFVTTANHVDDNYDTNNAFLKFGLSLYNIAGQNIDGEGNGVSSIYGRDSKFLRFDKYVVEGESSLLESSFKNTINASDKALQEQNLKAFQAALNDFKDADGNIYLYGSGSGMLTLRGNGNTSLGMDASGERRGGFFGTLSGSGAYGTSMCNNNSTAGCVTSGITFAIHPDDMFQNVTSSGDSGSPIFAYNAKKGEWVLLGVASQSFSHLGQNDTRYSFVSDKDFSDFKDKFTQKIALDSRAWNLSNQGLESSAGGSFVGLQGNKDMLFSGGGEVSVTNNIIRNISGQAGGFIFADSNNAVKYTFSSANGQNFYFKGSGLNVGKNVTLEWALRNQSGDILHKVGDGTLVVKTSFIPADSTQNLGFLKVGQGKVILDSNTKLYEGIYIVSGRGSVELVAGKGEALGATKDSNGSYVLSQDKTSQMGIYFGSGGGILDLKGNSLSLNTIAANDSNAIILNSLSGVANKSVLEIGGFGYDTNGNKMATKADTLIHASIGNLPTRDTQGNVTNSNATNIDIVYNGNKDSGANLIFDGNINTNGSLESNNANITLQGHATTHAIISNASDRNAVIQAHKNAGNPLDSSVDLSKPSTLGQSDYDTREFNFGSGITLKNSNLNIGRNAVVNANINLDSNSKVTFGNAFSSKVTHFIDNKDAANINSNGFGYFQKLESGVLSDNLVNDSISFNGEIRAVGGVIESGISHFNATLNLSNGAKLNASFLTLDSKNSVTFSNASGEISNLHIKDINSLNNKLNLNNSTLNITKSLIFENANVSLDSIESSLQNSGATLSNKYDITAFSNSNIKANVLNGNIYLHIGATLSNNIVNLGGEKSSIVVQDSNTSLNVAQSINVKSLESSLMSAINGGNIESKNVNLENVKLAYFTSNKDSKITITETFSAKNSNINMILRDNAIFKTQILSLQDSKDSKIDIYDSASLESTKLNLNNSTLNLDSKNISINEINLENNSTLNYNVDSKLTKNITLNNNSNLNFNADSNNLQSVTLSNNSIARFNTFSYQTQQISTDSNSQIYFNTFNLAQDSNKTHNLNANTNILQNLNLNNVGNSTANDENRYHALNITQNLNLESNAKINVNFDKTILNVTGNDVETGKFYTLLSAKQLSDNRSDKKINFTFVDSNKEFFMVSKVENNAILIKFLEDNPKSFIEVNKRINPVYSDIAKILIEHNSQDSTLDTAVSTEDYDKLNVYLSNIESNLNALSKNDLRKINTNILFANNHSINTRVNYVRYAERFYNNDTFSNTFLQDSKNYPQDSSNYSQNHKDFSNSKHLKNATFSNAPLALNATNSNVESKSDIPLPNPLKDSIQENEIPKNPIKQSYHPLILTNTNAQNNAWGGISAGYFGGESSMGFYSLNVGYDRLLKDALVGVMMGYGNSSATLNSLKDSSHLLNLGIYTHVPLKNHEISSNLNALATFSNKTMTNDNANSVNFATLWNTYYKYTFNFGDKKLRQSIKPLALFGVGFNHIGEVRGNTYRMESYSDFSLELGLGAEYTLARKNLFLSVQFLARQPLFHTKDSINLTLANAVSVINYNLRKDTTAFELAFTAAHSFKERFYMQYAFLNLVDLNTNFALKADIKFGILF</sequence>
<dbReference type="SUPFAM" id="SSF51126">
    <property type="entry name" value="Pectin lyase-like"/>
    <property type="match status" value="1"/>
</dbReference>
<dbReference type="EMBL" id="QBIU01000002">
    <property type="protein sequence ID" value="MWV70764.1"/>
    <property type="molecule type" value="Genomic_DNA"/>
</dbReference>
<keyword evidence="9" id="KW-0998">Cell outer membrane</keyword>
<evidence type="ECO:0000313" key="14">
    <source>
        <dbReference type="Proteomes" id="UP000477070"/>
    </source>
</evidence>
<evidence type="ECO:0000256" key="4">
    <source>
        <dbReference type="ARBA" id="ARBA00022452"/>
    </source>
</evidence>
<evidence type="ECO:0000313" key="13">
    <source>
        <dbReference type="Proteomes" id="UP000029714"/>
    </source>
</evidence>
<dbReference type="Proteomes" id="UP000477070">
    <property type="component" value="Unassembled WGS sequence"/>
</dbReference>